<name>A0AAE1BS51_PETCI</name>
<protein>
    <submittedName>
        <fullName evidence="1">Uncharacterized protein</fullName>
    </submittedName>
</protein>
<evidence type="ECO:0000313" key="1">
    <source>
        <dbReference type="EMBL" id="KAK3855438.1"/>
    </source>
</evidence>
<proteinExistence type="predicted"/>
<evidence type="ECO:0000313" key="2">
    <source>
        <dbReference type="Proteomes" id="UP001286313"/>
    </source>
</evidence>
<gene>
    <name evidence="1" type="ORF">Pcinc_038161</name>
</gene>
<keyword evidence="2" id="KW-1185">Reference proteome</keyword>
<accession>A0AAE1BS51</accession>
<sequence>MEVTGKSVNKETYNDFEVWRATSQDLELLAKEMSASWSPVPQLDPTLSMIGKIKMITTQPEILKFDEVRKMKPLMKKLVEAGQVYGVYDDQDHLLSSKITLRNGKLYLHCLQAQPPPDHASVLLSQIGHFQLFNNPSFLIFTSDVTSTPVDLLRQHIYDPMQLLFHYFNPWVESIKPRDPGASYEPYSRSMSS</sequence>
<dbReference type="AlphaFoldDB" id="A0AAE1BS51"/>
<reference evidence="1" key="1">
    <citation type="submission" date="2023-10" db="EMBL/GenBank/DDBJ databases">
        <title>Genome assemblies of two species of porcelain crab, Petrolisthes cinctipes and Petrolisthes manimaculis (Anomura: Porcellanidae).</title>
        <authorList>
            <person name="Angst P."/>
        </authorList>
    </citation>
    <scope>NUCLEOTIDE SEQUENCE</scope>
    <source>
        <strain evidence="1">PB745_01</strain>
        <tissue evidence="1">Gill</tissue>
    </source>
</reference>
<dbReference type="Proteomes" id="UP001286313">
    <property type="component" value="Unassembled WGS sequence"/>
</dbReference>
<comment type="caution">
    <text evidence="1">The sequence shown here is derived from an EMBL/GenBank/DDBJ whole genome shotgun (WGS) entry which is preliminary data.</text>
</comment>
<organism evidence="1 2">
    <name type="scientific">Petrolisthes cinctipes</name>
    <name type="common">Flat porcelain crab</name>
    <dbReference type="NCBI Taxonomy" id="88211"/>
    <lineage>
        <taxon>Eukaryota</taxon>
        <taxon>Metazoa</taxon>
        <taxon>Ecdysozoa</taxon>
        <taxon>Arthropoda</taxon>
        <taxon>Crustacea</taxon>
        <taxon>Multicrustacea</taxon>
        <taxon>Malacostraca</taxon>
        <taxon>Eumalacostraca</taxon>
        <taxon>Eucarida</taxon>
        <taxon>Decapoda</taxon>
        <taxon>Pleocyemata</taxon>
        <taxon>Anomura</taxon>
        <taxon>Galatheoidea</taxon>
        <taxon>Porcellanidae</taxon>
        <taxon>Petrolisthes</taxon>
    </lineage>
</organism>
<dbReference type="EMBL" id="JAWQEG010006218">
    <property type="protein sequence ID" value="KAK3855438.1"/>
    <property type="molecule type" value="Genomic_DNA"/>
</dbReference>